<name>A0A919EUQ3_9ACTN</name>
<keyword evidence="3" id="KW-1185">Reference proteome</keyword>
<sequence>MLRLGRAVVMLTATTLRVYLVLPQEPLGGSIVNSNCPRPTSGVHVHPARPAHTKSLGQS</sequence>
<evidence type="ECO:0000313" key="2">
    <source>
        <dbReference type="EMBL" id="GHG42461.1"/>
    </source>
</evidence>
<comment type="caution">
    <text evidence="2">The sequence shown here is derived from an EMBL/GenBank/DDBJ whole genome shotgun (WGS) entry which is preliminary data.</text>
</comment>
<evidence type="ECO:0000313" key="3">
    <source>
        <dbReference type="Proteomes" id="UP000619355"/>
    </source>
</evidence>
<dbReference type="AlphaFoldDB" id="A0A919EUQ3"/>
<gene>
    <name evidence="2" type="ORF">GCM10018980_18210</name>
</gene>
<dbReference type="Proteomes" id="UP000619355">
    <property type="component" value="Unassembled WGS sequence"/>
</dbReference>
<proteinExistence type="predicted"/>
<reference evidence="3" key="1">
    <citation type="journal article" date="2019" name="Int. J. Syst. Evol. Microbiol.">
        <title>The Global Catalogue of Microorganisms (GCM) 10K type strain sequencing project: providing services to taxonomists for standard genome sequencing and annotation.</title>
        <authorList>
            <consortium name="The Broad Institute Genomics Platform"/>
            <consortium name="The Broad Institute Genome Sequencing Center for Infectious Disease"/>
            <person name="Wu L."/>
            <person name="Ma J."/>
        </authorList>
    </citation>
    <scope>NUCLEOTIDE SEQUENCE [LARGE SCALE GENOMIC DNA]</scope>
    <source>
        <strain evidence="3">JCM 4253</strain>
    </source>
</reference>
<dbReference type="RefSeq" id="WP_189980058.1">
    <property type="nucleotide sequence ID" value="NZ_BNBF01000004.1"/>
</dbReference>
<evidence type="ECO:0000256" key="1">
    <source>
        <dbReference type="SAM" id="MobiDB-lite"/>
    </source>
</evidence>
<protein>
    <submittedName>
        <fullName evidence="2">Uncharacterized protein</fullName>
    </submittedName>
</protein>
<feature type="region of interest" description="Disordered" evidence="1">
    <location>
        <begin position="38"/>
        <end position="59"/>
    </location>
</feature>
<dbReference type="EMBL" id="BNBF01000004">
    <property type="protein sequence ID" value="GHG42461.1"/>
    <property type="molecule type" value="Genomic_DNA"/>
</dbReference>
<accession>A0A919EUQ3</accession>
<organism evidence="2 3">
    <name type="scientific">Streptomyces capoamus</name>
    <dbReference type="NCBI Taxonomy" id="68183"/>
    <lineage>
        <taxon>Bacteria</taxon>
        <taxon>Bacillati</taxon>
        <taxon>Actinomycetota</taxon>
        <taxon>Actinomycetes</taxon>
        <taxon>Kitasatosporales</taxon>
        <taxon>Streptomycetaceae</taxon>
        <taxon>Streptomyces</taxon>
    </lineage>
</organism>